<evidence type="ECO:0000313" key="1">
    <source>
        <dbReference type="EMBL" id="EGZ07141.1"/>
    </source>
</evidence>
<dbReference type="AlphaFoldDB" id="G5ACR7"/>
<dbReference type="PANTHER" id="PTHR37066:SF1">
    <property type="entry name" value="LNS2_PITP DOMAIN-CONTAINING PROTEIN"/>
    <property type="match status" value="1"/>
</dbReference>
<keyword evidence="2" id="KW-1185">Reference proteome</keyword>
<evidence type="ECO:0000313" key="2">
    <source>
        <dbReference type="Proteomes" id="UP000002640"/>
    </source>
</evidence>
<gene>
    <name evidence="1" type="ORF">PHYSODRAFT_341316</name>
</gene>
<dbReference type="GeneID" id="20648063"/>
<accession>G5ACR7</accession>
<organism evidence="1 2">
    <name type="scientific">Phytophthora sojae (strain P6497)</name>
    <name type="common">Soybean stem and root rot agent</name>
    <name type="synonym">Phytophthora megasperma f. sp. glycines</name>
    <dbReference type="NCBI Taxonomy" id="1094619"/>
    <lineage>
        <taxon>Eukaryota</taxon>
        <taxon>Sar</taxon>
        <taxon>Stramenopiles</taxon>
        <taxon>Oomycota</taxon>
        <taxon>Peronosporomycetes</taxon>
        <taxon>Peronosporales</taxon>
        <taxon>Peronosporaceae</taxon>
        <taxon>Phytophthora</taxon>
    </lineage>
</organism>
<dbReference type="EMBL" id="JH159163">
    <property type="protein sequence ID" value="EGZ07141.1"/>
    <property type="molecule type" value="Genomic_DNA"/>
</dbReference>
<dbReference type="RefSeq" id="XP_009537905.1">
    <property type="nucleotide sequence ID" value="XM_009539610.1"/>
</dbReference>
<protein>
    <recommendedName>
        <fullName evidence="3">Helicase-associated domain-containing protein</fullName>
    </recommendedName>
</protein>
<proteinExistence type="predicted"/>
<dbReference type="PANTHER" id="PTHR37066">
    <property type="entry name" value="HELICASE-ASSOCIATED"/>
    <property type="match status" value="1"/>
</dbReference>
<sequence length="481" mass="55733">MLRLVSSARSRLLRAGAVRVAAVAVAPRSPRVAGSIDPFHRPCELLRFYSSSDAEGHDRPQRRPLVENNSVAWQEVVKPSLFTFLKLKTHLMVPVAFVVPHGDEAWPKAARTSSEWPEYLWDQYLGNKVQNIRQRGDFVEQVRADQEELERLNFRFGLALSGRKCQEKTLLNVIPDKRHLEELGVVRNDPESKWNERIMPAFETFHRLNGHCRVLRSFVVPSNERWPTLSWGLKLGIIVNGIRRGTYSTQVSRDRARLVELGFVWDPYEFDWSERIMPALETFHRLHGHYRVPVSFVVPLDENWPKLSWGLNLGSAVMTIRQGSYCTEVARSKTHLDELGFVWDVYKSEWRERILPALKAFYRVHGHCRVPAAFEVPAEAAWPEKFHGLELGTAVHTIRGGAYFDQIAREMDLLEAIEFDSRTPVTKKWEQRVEPMLATFEQLHGHRDVPRDFVVPSRSLWEKKDWGIQLGKLEQKEPLLR</sequence>
<dbReference type="STRING" id="1094619.G5ACR7"/>
<dbReference type="KEGG" id="psoj:PHYSODRAFT_341316"/>
<reference evidence="1 2" key="1">
    <citation type="journal article" date="2006" name="Science">
        <title>Phytophthora genome sequences uncover evolutionary origins and mechanisms of pathogenesis.</title>
        <authorList>
            <person name="Tyler B.M."/>
            <person name="Tripathy S."/>
            <person name="Zhang X."/>
            <person name="Dehal P."/>
            <person name="Jiang R.H."/>
            <person name="Aerts A."/>
            <person name="Arredondo F.D."/>
            <person name="Baxter L."/>
            <person name="Bensasson D."/>
            <person name="Beynon J.L."/>
            <person name="Chapman J."/>
            <person name="Damasceno C.M."/>
            <person name="Dorrance A.E."/>
            <person name="Dou D."/>
            <person name="Dickerman A.W."/>
            <person name="Dubchak I.L."/>
            <person name="Garbelotto M."/>
            <person name="Gijzen M."/>
            <person name="Gordon S.G."/>
            <person name="Govers F."/>
            <person name="Grunwald N.J."/>
            <person name="Huang W."/>
            <person name="Ivors K.L."/>
            <person name="Jones R.W."/>
            <person name="Kamoun S."/>
            <person name="Krampis K."/>
            <person name="Lamour K.H."/>
            <person name="Lee M.K."/>
            <person name="McDonald W.H."/>
            <person name="Medina M."/>
            <person name="Meijer H.J."/>
            <person name="Nordberg E.K."/>
            <person name="Maclean D.J."/>
            <person name="Ospina-Giraldo M.D."/>
            <person name="Morris P.F."/>
            <person name="Phuntumart V."/>
            <person name="Putnam N.H."/>
            <person name="Rash S."/>
            <person name="Rose J.K."/>
            <person name="Sakihama Y."/>
            <person name="Salamov A.A."/>
            <person name="Savidor A."/>
            <person name="Scheuring C.F."/>
            <person name="Smith B.M."/>
            <person name="Sobral B.W."/>
            <person name="Terry A."/>
            <person name="Torto-Alalibo T.A."/>
            <person name="Win J."/>
            <person name="Xu Z."/>
            <person name="Zhang H."/>
            <person name="Grigoriev I.V."/>
            <person name="Rokhsar D.S."/>
            <person name="Boore J.L."/>
        </authorList>
    </citation>
    <scope>NUCLEOTIDE SEQUENCE [LARGE SCALE GENOMIC DNA]</scope>
    <source>
        <strain evidence="1 2">P6497</strain>
    </source>
</reference>
<dbReference type="InParanoid" id="G5ACR7"/>
<dbReference type="Proteomes" id="UP000002640">
    <property type="component" value="Unassembled WGS sequence"/>
</dbReference>
<name>G5ACR7_PHYSP</name>
<evidence type="ECO:0008006" key="3">
    <source>
        <dbReference type="Google" id="ProtNLM"/>
    </source>
</evidence>